<feature type="transmembrane region" description="Helical" evidence="2">
    <location>
        <begin position="21"/>
        <end position="39"/>
    </location>
</feature>
<dbReference type="OMA" id="QCHSHAR"/>
<dbReference type="AlphaFoldDB" id="W3WSK4"/>
<protein>
    <submittedName>
        <fullName evidence="3">Uncharacterized protein</fullName>
    </submittedName>
</protein>
<feature type="transmembrane region" description="Helical" evidence="2">
    <location>
        <begin position="187"/>
        <end position="207"/>
    </location>
</feature>
<keyword evidence="2" id="KW-0812">Transmembrane</keyword>
<keyword evidence="4" id="KW-1185">Reference proteome</keyword>
<dbReference type="OrthoDB" id="2281895at2759"/>
<feature type="transmembrane region" description="Helical" evidence="2">
    <location>
        <begin position="128"/>
        <end position="148"/>
    </location>
</feature>
<accession>W3WSK4</accession>
<evidence type="ECO:0000256" key="1">
    <source>
        <dbReference type="SAM" id="MobiDB-lite"/>
    </source>
</evidence>
<gene>
    <name evidence="3" type="ORF">PFICI_10717</name>
</gene>
<dbReference type="eggNOG" id="ENOG502RS6C">
    <property type="taxonomic scope" value="Eukaryota"/>
</dbReference>
<keyword evidence="2" id="KW-1133">Transmembrane helix</keyword>
<reference evidence="4" key="1">
    <citation type="journal article" date="2015" name="BMC Genomics">
        <title>Genomic and transcriptomic analysis of the endophytic fungus Pestalotiopsis fici reveals its lifestyle and high potential for synthesis of natural products.</title>
        <authorList>
            <person name="Wang X."/>
            <person name="Zhang X."/>
            <person name="Liu L."/>
            <person name="Xiang M."/>
            <person name="Wang W."/>
            <person name="Sun X."/>
            <person name="Che Y."/>
            <person name="Guo L."/>
            <person name="Liu G."/>
            <person name="Guo L."/>
            <person name="Wang C."/>
            <person name="Yin W.B."/>
            <person name="Stadler M."/>
            <person name="Zhang X."/>
            <person name="Liu X."/>
        </authorList>
    </citation>
    <scope>NUCLEOTIDE SEQUENCE [LARGE SCALE GENOMIC DNA]</scope>
    <source>
        <strain evidence="4">W106-1 / CGMCC3.15140</strain>
    </source>
</reference>
<dbReference type="EMBL" id="KI912116">
    <property type="protein sequence ID" value="ETS76843.1"/>
    <property type="molecule type" value="Genomic_DNA"/>
</dbReference>
<feature type="transmembrane region" description="Helical" evidence="2">
    <location>
        <begin position="254"/>
        <end position="276"/>
    </location>
</feature>
<dbReference type="GeneID" id="19275730"/>
<dbReference type="InParanoid" id="W3WSK4"/>
<name>W3WSK4_PESFW</name>
<feature type="region of interest" description="Disordered" evidence="1">
    <location>
        <begin position="348"/>
        <end position="370"/>
    </location>
</feature>
<proteinExistence type="predicted"/>
<feature type="transmembrane region" description="Helical" evidence="2">
    <location>
        <begin position="288"/>
        <end position="308"/>
    </location>
</feature>
<keyword evidence="2" id="KW-0472">Membrane</keyword>
<dbReference type="RefSeq" id="XP_007837489.1">
    <property type="nucleotide sequence ID" value="XM_007839298.1"/>
</dbReference>
<feature type="compositionally biased region" description="Polar residues" evidence="1">
    <location>
        <begin position="356"/>
        <end position="370"/>
    </location>
</feature>
<evidence type="ECO:0000313" key="4">
    <source>
        <dbReference type="Proteomes" id="UP000030651"/>
    </source>
</evidence>
<organism evidence="3 4">
    <name type="scientific">Pestalotiopsis fici (strain W106-1 / CGMCC3.15140)</name>
    <dbReference type="NCBI Taxonomy" id="1229662"/>
    <lineage>
        <taxon>Eukaryota</taxon>
        <taxon>Fungi</taxon>
        <taxon>Dikarya</taxon>
        <taxon>Ascomycota</taxon>
        <taxon>Pezizomycotina</taxon>
        <taxon>Sordariomycetes</taxon>
        <taxon>Xylariomycetidae</taxon>
        <taxon>Amphisphaeriales</taxon>
        <taxon>Sporocadaceae</taxon>
        <taxon>Pestalotiopsis</taxon>
    </lineage>
</organism>
<feature type="transmembrane region" description="Helical" evidence="2">
    <location>
        <begin position="214"/>
        <end position="234"/>
    </location>
</feature>
<evidence type="ECO:0000313" key="3">
    <source>
        <dbReference type="EMBL" id="ETS76843.1"/>
    </source>
</evidence>
<sequence>MEHSRPKRTHRPLILRLRLPWLLVVPSLLAVLAVAMVILHSDYDVPALYSQCRAHARMQGLSRIHVIGPPSCFLVSFFQFANASVRSFARMAVILSFVAALLSVSLVESARLCNKPSRVISKPTLPWLVFNLIGGALVWDFVIIPSFLRRAKDVQAARESARAERLREDDSDLDREVRCLSSQVEAWAIPIAVALGFVVPSLAMLILNHPISIAVWLFFPIWVAAIRYAVKVVGVNSVIDPEPYHLESRRWPLVGVYVVPILCSVLAHGVLVWNIFSPDDSREMTRATIRIIQIDAVIIVLTVLYWILVEAGVLVSLAFIVLSILLGPGAGLSAAWILREKAIERYPDGKDEGHGSSEQAGSNEETPLLQ</sequence>
<dbReference type="Proteomes" id="UP000030651">
    <property type="component" value="Unassembled WGS sequence"/>
</dbReference>
<dbReference type="HOGENOM" id="CLU_063083_0_0_1"/>
<dbReference type="KEGG" id="pfy:PFICI_10717"/>
<evidence type="ECO:0000256" key="2">
    <source>
        <dbReference type="SAM" id="Phobius"/>
    </source>
</evidence>
<feature type="transmembrane region" description="Helical" evidence="2">
    <location>
        <begin position="314"/>
        <end position="338"/>
    </location>
</feature>
<feature type="transmembrane region" description="Helical" evidence="2">
    <location>
        <begin position="88"/>
        <end position="107"/>
    </location>
</feature>